<evidence type="ECO:0000313" key="2">
    <source>
        <dbReference type="Proteomes" id="UP000624279"/>
    </source>
</evidence>
<organism evidence="1 2">
    <name type="scientific">Undibacterium flavidum</name>
    <dbReference type="NCBI Taxonomy" id="2762297"/>
    <lineage>
        <taxon>Bacteria</taxon>
        <taxon>Pseudomonadati</taxon>
        <taxon>Pseudomonadota</taxon>
        <taxon>Betaproteobacteria</taxon>
        <taxon>Burkholderiales</taxon>
        <taxon>Oxalobacteraceae</taxon>
        <taxon>Undibacterium</taxon>
    </lineage>
</organism>
<dbReference type="RefSeq" id="WP_186943893.1">
    <property type="nucleotide sequence ID" value="NZ_JACOGA010000026.1"/>
</dbReference>
<dbReference type="Proteomes" id="UP000624279">
    <property type="component" value="Unassembled WGS sequence"/>
</dbReference>
<evidence type="ECO:0000313" key="1">
    <source>
        <dbReference type="EMBL" id="MBC3875913.1"/>
    </source>
</evidence>
<keyword evidence="2" id="KW-1185">Reference proteome</keyword>
<dbReference type="InterPro" id="IPR019600">
    <property type="entry name" value="Hemin_uptake_protein_HemP"/>
</dbReference>
<gene>
    <name evidence="1" type="ORF">H8K55_20155</name>
</gene>
<dbReference type="Pfam" id="PF10636">
    <property type="entry name" value="hemP"/>
    <property type="match status" value="1"/>
</dbReference>
<name>A0ABR6YHD3_9BURK</name>
<reference evidence="1 2" key="1">
    <citation type="submission" date="2020-08" db="EMBL/GenBank/DDBJ databases">
        <title>Novel species isolated from subtropical streams in China.</title>
        <authorList>
            <person name="Lu H."/>
        </authorList>
    </citation>
    <scope>NUCLEOTIDE SEQUENCE [LARGE SCALE GENOMIC DNA]</scope>
    <source>
        <strain evidence="1 2">LX15W</strain>
    </source>
</reference>
<accession>A0ABR6YHD3</accession>
<comment type="caution">
    <text evidence="1">The sequence shown here is derived from an EMBL/GenBank/DDBJ whole genome shotgun (WGS) entry which is preliminary data.</text>
</comment>
<protein>
    <submittedName>
        <fullName evidence="1">Hemin uptake protein HemP</fullName>
    </submittedName>
</protein>
<dbReference type="EMBL" id="JACOGA010000026">
    <property type="protein sequence ID" value="MBC3875913.1"/>
    <property type="molecule type" value="Genomic_DNA"/>
</dbReference>
<dbReference type="Gene3D" id="2.10.70.10">
    <property type="entry name" value="Complement Module, domain 1"/>
    <property type="match status" value="1"/>
</dbReference>
<proteinExistence type="predicted"/>
<sequence>MNLTDKNKITQESVRHLPEIATNLRISSKDILRGHKEVEIEHNGVLYRFRCTSLGKLILTK</sequence>